<dbReference type="RefSeq" id="WP_188177633.1">
    <property type="nucleotide sequence ID" value="NZ_JACVVD010000013.1"/>
</dbReference>
<evidence type="ECO:0000259" key="1">
    <source>
        <dbReference type="SMART" id="SM00897"/>
    </source>
</evidence>
<dbReference type="PANTHER" id="PTHR40252">
    <property type="entry name" value="BLR0328 PROTEIN"/>
    <property type="match status" value="1"/>
</dbReference>
<dbReference type="Proteomes" id="UP000650466">
    <property type="component" value="Unassembled WGS sequence"/>
</dbReference>
<feature type="domain" description="FIST" evidence="1">
    <location>
        <begin position="28"/>
        <end position="227"/>
    </location>
</feature>
<keyword evidence="4" id="KW-1185">Reference proteome</keyword>
<dbReference type="Pfam" id="PF10442">
    <property type="entry name" value="FIST_C"/>
    <property type="match status" value="1"/>
</dbReference>
<evidence type="ECO:0000313" key="4">
    <source>
        <dbReference type="Proteomes" id="UP000650466"/>
    </source>
</evidence>
<sequence>MLKVLQGISNHRQTASATYEVINQLKEQSIDIILFFCSDNYDFKEASLLFYQNFPNARCVGSVVAGGISKAGFTDQSIVAIGLSSPGLQIEVTVIEEIETIPMIYRERVASSFQKLKVNLEENNTFGILFVDGLRNAEEKVLSVIQSIFPIQEFPLIGGSAGDNGKFVETLSYNGSVYSNAAILTTIKTKHPFFLYRENIFIPKSEPLIVTKADIRDRKIYEINHVPAAKYYAKEIGVTVDQLSNYFMSHPFGRLYKNEYWIASPFQINPDLSITTYAQIIPNSEIYIMKPLDPVEVAQKTASIIANEIHKPKAILAFSCVLRNIQFKKEKNGQAVYKALSKSCDLFGATTYGEQIGRFHLNHTLTLLAIGE</sequence>
<name>A0A926KX56_9BACL</name>
<organism evidence="3 4">
    <name type="scientific">Paenibacillus sedimenti</name>
    <dbReference type="NCBI Taxonomy" id="2770274"/>
    <lineage>
        <taxon>Bacteria</taxon>
        <taxon>Bacillati</taxon>
        <taxon>Bacillota</taxon>
        <taxon>Bacilli</taxon>
        <taxon>Bacillales</taxon>
        <taxon>Paenibacillaceae</taxon>
        <taxon>Paenibacillus</taxon>
    </lineage>
</organism>
<accession>A0A926KX56</accession>
<evidence type="ECO:0000259" key="2">
    <source>
        <dbReference type="SMART" id="SM01204"/>
    </source>
</evidence>
<reference evidence="3" key="1">
    <citation type="submission" date="2020-09" db="EMBL/GenBank/DDBJ databases">
        <title>Draft Genome Sequence of Paenibacillus sp. WST5.</title>
        <authorList>
            <person name="Bao Z."/>
        </authorList>
    </citation>
    <scope>NUCLEOTIDE SEQUENCE</scope>
    <source>
        <strain evidence="3">WST5</strain>
    </source>
</reference>
<feature type="domain" description="FIST C-domain" evidence="2">
    <location>
        <begin position="228"/>
        <end position="358"/>
    </location>
</feature>
<dbReference type="SMART" id="SM00897">
    <property type="entry name" value="FIST"/>
    <property type="match status" value="1"/>
</dbReference>
<gene>
    <name evidence="3" type="ORF">ICC18_27665</name>
</gene>
<dbReference type="AlphaFoldDB" id="A0A926KX56"/>
<proteinExistence type="predicted"/>
<protein>
    <submittedName>
        <fullName evidence="3">FIST C-terminal domain-containing protein</fullName>
    </submittedName>
</protein>
<dbReference type="InterPro" id="IPR013702">
    <property type="entry name" value="FIST_domain_N"/>
</dbReference>
<comment type="caution">
    <text evidence="3">The sequence shown here is derived from an EMBL/GenBank/DDBJ whole genome shotgun (WGS) entry which is preliminary data.</text>
</comment>
<dbReference type="EMBL" id="JACVVD010000013">
    <property type="protein sequence ID" value="MBD0383858.1"/>
    <property type="molecule type" value="Genomic_DNA"/>
</dbReference>
<dbReference type="InterPro" id="IPR019494">
    <property type="entry name" value="FIST_C"/>
</dbReference>
<dbReference type="Pfam" id="PF08495">
    <property type="entry name" value="FIST"/>
    <property type="match status" value="1"/>
</dbReference>
<dbReference type="SMART" id="SM01204">
    <property type="entry name" value="FIST_C"/>
    <property type="match status" value="1"/>
</dbReference>
<evidence type="ECO:0000313" key="3">
    <source>
        <dbReference type="EMBL" id="MBD0383858.1"/>
    </source>
</evidence>
<dbReference type="PANTHER" id="PTHR40252:SF2">
    <property type="entry name" value="BLR0328 PROTEIN"/>
    <property type="match status" value="1"/>
</dbReference>